<keyword evidence="2" id="KW-1185">Reference proteome</keyword>
<protein>
    <recommendedName>
        <fullName evidence="3">Major capsid protein</fullName>
    </recommendedName>
</protein>
<dbReference type="eggNOG" id="ENOG5033RGR">
    <property type="taxonomic scope" value="Bacteria"/>
</dbReference>
<dbReference type="AlphaFoldDB" id="I8X9L5"/>
<dbReference type="RefSeq" id="WP_007486385.1">
    <property type="nucleotide sequence ID" value="NZ_JH724315.1"/>
</dbReference>
<evidence type="ECO:0008006" key="3">
    <source>
        <dbReference type="Google" id="ProtNLM"/>
    </source>
</evidence>
<accession>I8X9L5</accession>
<reference evidence="1 2" key="1">
    <citation type="submission" date="2012-02" db="EMBL/GenBank/DDBJ databases">
        <title>The Genome Sequence of Bacteroides nordii CL02T12C05.</title>
        <authorList>
            <consortium name="The Broad Institute Genome Sequencing Platform"/>
            <person name="Earl A."/>
            <person name="Ward D."/>
            <person name="Feldgarden M."/>
            <person name="Gevers D."/>
            <person name="Zitomersky N.L."/>
            <person name="Coyne M.J."/>
            <person name="Comstock L.E."/>
            <person name="Young S.K."/>
            <person name="Zeng Q."/>
            <person name="Gargeya S."/>
            <person name="Fitzgerald M."/>
            <person name="Haas B."/>
            <person name="Abouelleil A."/>
            <person name="Alvarado L."/>
            <person name="Arachchi H.M."/>
            <person name="Berlin A."/>
            <person name="Chapman S.B."/>
            <person name="Gearin G."/>
            <person name="Goldberg J."/>
            <person name="Griggs A."/>
            <person name="Gujja S."/>
            <person name="Hansen M."/>
            <person name="Heiman D."/>
            <person name="Howarth C."/>
            <person name="Larimer J."/>
            <person name="Lui A."/>
            <person name="MacDonald P.J.P."/>
            <person name="McCowen C."/>
            <person name="Montmayeur A."/>
            <person name="Murphy C."/>
            <person name="Neiman D."/>
            <person name="Pearson M."/>
            <person name="Priest M."/>
            <person name="Roberts A."/>
            <person name="Saif S."/>
            <person name="Shea T."/>
            <person name="Sisk P."/>
            <person name="Stolte C."/>
            <person name="Sykes S."/>
            <person name="Wortman J."/>
            <person name="Nusbaum C."/>
            <person name="Birren B."/>
        </authorList>
    </citation>
    <scope>NUCLEOTIDE SEQUENCE [LARGE SCALE GENOMIC DNA]</scope>
    <source>
        <strain evidence="1 2">CL02T12C05</strain>
    </source>
</reference>
<dbReference type="Proteomes" id="UP000003089">
    <property type="component" value="Unassembled WGS sequence"/>
</dbReference>
<dbReference type="PATRIC" id="fig|997884.3.peg.3282"/>
<dbReference type="HOGENOM" id="CLU_052305_0_0_10"/>
<name>I8X9L5_9BACE</name>
<gene>
    <name evidence="1" type="ORF">HMPREF1068_03200</name>
</gene>
<dbReference type="STRING" id="997884.HMPREF1068_03200"/>
<dbReference type="EMBL" id="AGXS01000021">
    <property type="protein sequence ID" value="EIY47550.1"/>
    <property type="molecule type" value="Genomic_DNA"/>
</dbReference>
<evidence type="ECO:0000313" key="2">
    <source>
        <dbReference type="Proteomes" id="UP000003089"/>
    </source>
</evidence>
<comment type="caution">
    <text evidence="1">The sequence shown here is derived from an EMBL/GenBank/DDBJ whole genome shotgun (WGS) entry which is preliminary data.</text>
</comment>
<organism evidence="1 2">
    <name type="scientific">Bacteroides nordii CL02T12C05</name>
    <dbReference type="NCBI Taxonomy" id="997884"/>
    <lineage>
        <taxon>Bacteria</taxon>
        <taxon>Pseudomonadati</taxon>
        <taxon>Bacteroidota</taxon>
        <taxon>Bacteroidia</taxon>
        <taxon>Bacteroidales</taxon>
        <taxon>Bacteroidaceae</taxon>
        <taxon>Bacteroides</taxon>
    </lineage>
</organism>
<evidence type="ECO:0000313" key="1">
    <source>
        <dbReference type="EMBL" id="EIY47550.1"/>
    </source>
</evidence>
<sequence>MANMYNINGLSYNAQENPEWFTRAMFGGRLVQGGYIRVLTGIKGDELLSMIDLDNKILQIDGKDCAWTPNQIIKLSDKKAKVKTYKINLEQCIDELENKRTLYMLSPGAKNESLPPELEEATLQLIAIGLSNEIEEMIIGGDESVDPNQFNGMEKTLLDSTQAAKLVGAVITKANVLQTFEDVYNAVSEDVLQSEDAGTLYIFGSYSTRRILRAALADKNNQVLAEAWTVDDTDKRNPRIYYLGVEFVPVKGIGKNTLICIDGTNAFLLTDLLSDLDEIEMGQFPKPNDSKVWIKGRMRLGFVIPFEDEAVIWSDKVKTAQEAGPGNNDLAITPNSLVFSAAGEAKTFTVVTKKGVTPEVNTVVDGFTVKAGETSEANGVNVTTVTVTAADNSSGINPRVGQVRVNLPDSDRGAVVTLNQRTEDIDTVFP</sequence>
<proteinExistence type="predicted"/>